<feature type="transmembrane region" description="Helical" evidence="7">
    <location>
        <begin position="205"/>
        <end position="223"/>
    </location>
</feature>
<keyword evidence="6 7" id="KW-0472">Membrane</keyword>
<dbReference type="PANTHER" id="PTHR30106:SF2">
    <property type="entry name" value="UPF0324 INNER MEMBRANE PROTEIN YEIH"/>
    <property type="match status" value="1"/>
</dbReference>
<proteinExistence type="inferred from homology"/>
<evidence type="ECO:0008006" key="9">
    <source>
        <dbReference type="Google" id="ProtNLM"/>
    </source>
</evidence>
<dbReference type="EMBL" id="HBIU01035204">
    <property type="protein sequence ID" value="CAE0637427.1"/>
    <property type="molecule type" value="Transcribed_RNA"/>
</dbReference>
<dbReference type="InterPro" id="IPR018383">
    <property type="entry name" value="UPF0324_pro"/>
</dbReference>
<keyword evidence="4 7" id="KW-0812">Transmembrane</keyword>
<organism evidence="8">
    <name type="scientific">Heterosigma akashiwo</name>
    <name type="common">Chromophytic alga</name>
    <name type="synonym">Heterosigma carterae</name>
    <dbReference type="NCBI Taxonomy" id="2829"/>
    <lineage>
        <taxon>Eukaryota</taxon>
        <taxon>Sar</taxon>
        <taxon>Stramenopiles</taxon>
        <taxon>Ochrophyta</taxon>
        <taxon>Raphidophyceae</taxon>
        <taxon>Chattonellales</taxon>
        <taxon>Chattonellaceae</taxon>
        <taxon>Heterosigma</taxon>
    </lineage>
</organism>
<comment type="similarity">
    <text evidence="2">Belongs to the UPF0324 family.</text>
</comment>
<evidence type="ECO:0000256" key="4">
    <source>
        <dbReference type="ARBA" id="ARBA00022692"/>
    </source>
</evidence>
<protein>
    <recommendedName>
        <fullName evidence="9">Sulfate exporter family transporter</fullName>
    </recommendedName>
</protein>
<reference evidence="8" key="1">
    <citation type="submission" date="2021-01" db="EMBL/GenBank/DDBJ databases">
        <authorList>
            <person name="Corre E."/>
            <person name="Pelletier E."/>
            <person name="Niang G."/>
            <person name="Scheremetjew M."/>
            <person name="Finn R."/>
            <person name="Kale V."/>
            <person name="Holt S."/>
            <person name="Cochrane G."/>
            <person name="Meng A."/>
            <person name="Brown T."/>
            <person name="Cohen L."/>
        </authorList>
    </citation>
    <scope>NUCLEOTIDE SEQUENCE</scope>
    <source>
        <strain evidence="8">CCMP3107</strain>
    </source>
</reference>
<gene>
    <name evidence="8" type="ORF">HAKA00212_LOCUS16204</name>
</gene>
<evidence type="ECO:0000313" key="8">
    <source>
        <dbReference type="EMBL" id="CAE0637427.1"/>
    </source>
</evidence>
<dbReference type="Pfam" id="PF03601">
    <property type="entry name" value="Cons_hypoth698"/>
    <property type="match status" value="1"/>
</dbReference>
<dbReference type="InterPro" id="IPR004630">
    <property type="entry name" value="UPF0324_YeiH-like"/>
</dbReference>
<keyword evidence="3" id="KW-1003">Cell membrane</keyword>
<accession>A0A6S9FMA8</accession>
<feature type="transmembrane region" description="Helical" evidence="7">
    <location>
        <begin position="13"/>
        <end position="34"/>
    </location>
</feature>
<sequence length="457" mass="48055">MNVVRIAGMRVRIALWALIMTVLHGCLLCGAFNLPHPQLQAANFESQLEQQSCSSRWACLLHHNGHRTFRPTHAFRKGMLFASSTSLSWANGDEQDRVHHIAQKTVKQHILSARGYVLGVGLTFLMAAAALNLPRAPFFGALPIAPAIYAILLGMAYGNSPLHPDDGGALQPGLSFSKKRLLRAGICLYGFRIAFQQVLALGPAGLLVDLFVMASTSVLAWVLGTRLLGLSEETALLLGAGCSVCGVTAVLAAEPAVGAEQHQTAMAVATVVLFGTLSMFLYPFLYGRLPLDARQMGIYTGATVHELAGVVAAGGAMGAEVCATAVVTKLTRVMLLGPYLIALARFRGRRGAPQGAAATATAPQGAAAPVYVPWFALGFVAVSAVNSLGVVPRVVAEQLRTASVWLLHMALAALGVETNLGKVRGAGLRPILLDLLLFVHLTVGGLCATKLATGLFG</sequence>
<evidence type="ECO:0000256" key="2">
    <source>
        <dbReference type="ARBA" id="ARBA00007977"/>
    </source>
</evidence>
<feature type="transmembrane region" description="Helical" evidence="7">
    <location>
        <begin position="113"/>
        <end position="132"/>
    </location>
</feature>
<feature type="transmembrane region" description="Helical" evidence="7">
    <location>
        <begin position="265"/>
        <end position="286"/>
    </location>
</feature>
<comment type="subcellular location">
    <subcellularLocation>
        <location evidence="1">Cell membrane</location>
        <topology evidence="1">Multi-pass membrane protein</topology>
    </subcellularLocation>
</comment>
<evidence type="ECO:0000256" key="1">
    <source>
        <dbReference type="ARBA" id="ARBA00004651"/>
    </source>
</evidence>
<feature type="transmembrane region" description="Helical" evidence="7">
    <location>
        <begin position="235"/>
        <end position="253"/>
    </location>
</feature>
<evidence type="ECO:0000256" key="3">
    <source>
        <dbReference type="ARBA" id="ARBA00022475"/>
    </source>
</evidence>
<dbReference type="PANTHER" id="PTHR30106">
    <property type="entry name" value="INNER MEMBRANE PROTEIN YEIH-RELATED"/>
    <property type="match status" value="1"/>
</dbReference>
<dbReference type="NCBIfam" id="TIGR00698">
    <property type="entry name" value="YeiH family putative sulfate export transporter"/>
    <property type="match status" value="1"/>
</dbReference>
<evidence type="ECO:0000256" key="7">
    <source>
        <dbReference type="SAM" id="Phobius"/>
    </source>
</evidence>
<feature type="transmembrane region" description="Helical" evidence="7">
    <location>
        <begin position="138"/>
        <end position="160"/>
    </location>
</feature>
<feature type="transmembrane region" description="Helical" evidence="7">
    <location>
        <begin position="371"/>
        <end position="390"/>
    </location>
</feature>
<dbReference type="AlphaFoldDB" id="A0A6S9FMA8"/>
<evidence type="ECO:0000256" key="6">
    <source>
        <dbReference type="ARBA" id="ARBA00023136"/>
    </source>
</evidence>
<evidence type="ECO:0000256" key="5">
    <source>
        <dbReference type="ARBA" id="ARBA00022989"/>
    </source>
</evidence>
<keyword evidence="5 7" id="KW-1133">Transmembrane helix</keyword>
<name>A0A6S9FMA8_HETAK</name>
<dbReference type="GO" id="GO:0005886">
    <property type="term" value="C:plasma membrane"/>
    <property type="evidence" value="ECO:0007669"/>
    <property type="project" value="UniProtKB-SubCell"/>
</dbReference>